<proteinExistence type="inferred from homology"/>
<feature type="non-terminal residue" evidence="5">
    <location>
        <position position="1"/>
    </location>
</feature>
<name>A0A1U7Q1K7_9FLAO</name>
<dbReference type="PANTHER" id="PTHR30408">
    <property type="entry name" value="TYPE-1 RESTRICTION ENZYME ECOKI SPECIFICITY PROTEIN"/>
    <property type="match status" value="1"/>
</dbReference>
<evidence type="ECO:0000256" key="2">
    <source>
        <dbReference type="ARBA" id="ARBA00022747"/>
    </source>
</evidence>
<evidence type="ECO:0000259" key="4">
    <source>
        <dbReference type="Pfam" id="PF01420"/>
    </source>
</evidence>
<accession>A0A1U7Q1K7</accession>
<dbReference type="PANTHER" id="PTHR30408:SF12">
    <property type="entry name" value="TYPE I RESTRICTION ENZYME MJAVIII SPECIFICITY SUBUNIT"/>
    <property type="match status" value="1"/>
</dbReference>
<dbReference type="Gene3D" id="3.90.220.20">
    <property type="entry name" value="DNA methylase specificity domains"/>
    <property type="match status" value="1"/>
</dbReference>
<evidence type="ECO:0000313" key="6">
    <source>
        <dbReference type="Proteomes" id="UP000187261"/>
    </source>
</evidence>
<evidence type="ECO:0000256" key="1">
    <source>
        <dbReference type="ARBA" id="ARBA00010923"/>
    </source>
</evidence>
<keyword evidence="3" id="KW-0238">DNA-binding</keyword>
<evidence type="ECO:0000313" key="5">
    <source>
        <dbReference type="EMBL" id="SIT99051.1"/>
    </source>
</evidence>
<dbReference type="GO" id="GO:0009307">
    <property type="term" value="P:DNA restriction-modification system"/>
    <property type="evidence" value="ECO:0007669"/>
    <property type="project" value="UniProtKB-KW"/>
</dbReference>
<dbReference type="Gene3D" id="1.10.287.1120">
    <property type="entry name" value="Bipartite methylase S protein"/>
    <property type="match status" value="1"/>
</dbReference>
<comment type="similarity">
    <text evidence="1">Belongs to the type-I restriction system S methylase family.</text>
</comment>
<gene>
    <name evidence="5" type="ORF">SAMN05660493_03343</name>
</gene>
<reference evidence="6" key="1">
    <citation type="submission" date="2016-10" db="EMBL/GenBank/DDBJ databases">
        <authorList>
            <person name="Varghese N."/>
            <person name="Submissions S."/>
        </authorList>
    </citation>
    <scope>NUCLEOTIDE SEQUENCE [LARGE SCALE GENOMIC DNA]</scope>
    <source>
        <strain evidence="6">DSM 19482</strain>
    </source>
</reference>
<dbReference type="GO" id="GO:0003677">
    <property type="term" value="F:DNA binding"/>
    <property type="evidence" value="ECO:0007669"/>
    <property type="project" value="UniProtKB-KW"/>
</dbReference>
<dbReference type="SUPFAM" id="SSF116734">
    <property type="entry name" value="DNA methylase specificity domain"/>
    <property type="match status" value="1"/>
</dbReference>
<sequence length="201" mass="22738">IKGLSEKLFSQEIRFKGFTEKWTEKKLGKLATFYSGGTPLTSKKEYFDGNIPFIRSGEINSNVTEQFINELGLKNSSAKMVEVGDILYALYGATSGEVAISKINGAINQAVLCIKSQQNHYFIYSYLFHKKEHIINKYLQGGQGNLSADIVKQIELPIPPLEEQTIIANFLSAIDTKIQTEKNILEKYQSQKQYLLQNLFI</sequence>
<dbReference type="InterPro" id="IPR052021">
    <property type="entry name" value="Type-I_RS_S_subunit"/>
</dbReference>
<dbReference type="InterPro" id="IPR000055">
    <property type="entry name" value="Restrct_endonuc_typeI_TRD"/>
</dbReference>
<dbReference type="EMBL" id="FTPU01000093">
    <property type="protein sequence ID" value="SIT99051.1"/>
    <property type="molecule type" value="Genomic_DNA"/>
</dbReference>
<dbReference type="Pfam" id="PF01420">
    <property type="entry name" value="Methylase_S"/>
    <property type="match status" value="1"/>
</dbReference>
<dbReference type="InterPro" id="IPR044946">
    <property type="entry name" value="Restrct_endonuc_typeI_TRD_sf"/>
</dbReference>
<protein>
    <submittedName>
        <fullName evidence="5">Type I restriction modification DNA specificity domain-containing protein</fullName>
    </submittedName>
</protein>
<dbReference type="CDD" id="cd17515">
    <property type="entry name" value="RMtype1_S_MjaORF132P_Sau1132ORF3780P-TRD1-CR1_like"/>
    <property type="match status" value="1"/>
</dbReference>
<dbReference type="RefSeq" id="WP_221406986.1">
    <property type="nucleotide sequence ID" value="NZ_FTPU01000093.1"/>
</dbReference>
<dbReference type="AlphaFoldDB" id="A0A1U7Q1K7"/>
<keyword evidence="6" id="KW-1185">Reference proteome</keyword>
<organism evidence="5 6">
    <name type="scientific">Epilithonimonas bovis DSM 19482</name>
    <dbReference type="NCBI Taxonomy" id="1121284"/>
    <lineage>
        <taxon>Bacteria</taxon>
        <taxon>Pseudomonadati</taxon>
        <taxon>Bacteroidota</taxon>
        <taxon>Flavobacteriia</taxon>
        <taxon>Flavobacteriales</taxon>
        <taxon>Weeksellaceae</taxon>
        <taxon>Chryseobacterium group</taxon>
        <taxon>Epilithonimonas</taxon>
    </lineage>
</organism>
<dbReference type="Proteomes" id="UP000187261">
    <property type="component" value="Unassembled WGS sequence"/>
</dbReference>
<keyword evidence="2" id="KW-0680">Restriction system</keyword>
<feature type="domain" description="Type I restriction modification DNA specificity" evidence="4">
    <location>
        <begin position="20"/>
        <end position="186"/>
    </location>
</feature>
<evidence type="ECO:0000256" key="3">
    <source>
        <dbReference type="ARBA" id="ARBA00023125"/>
    </source>
</evidence>
<dbReference type="REBASE" id="200005">
    <property type="entry name" value="S2.Cbo19482ORF3342P"/>
</dbReference>